<dbReference type="AlphaFoldDB" id="I4F0T7"/>
<keyword evidence="1" id="KW-1133">Transmembrane helix</keyword>
<accession>I4F0T7</accession>
<gene>
    <name evidence="2" type="ordered locus">MODMU_3846</name>
</gene>
<dbReference type="Proteomes" id="UP000006461">
    <property type="component" value="Chromosome"/>
</dbReference>
<dbReference type="HOGENOM" id="CLU_116759_0_0_11"/>
<organism evidence="2 3">
    <name type="scientific">Modestobacter italicus (strain DSM 44449 / CECT 9708 / BC 501)</name>
    <dbReference type="NCBI Taxonomy" id="2732864"/>
    <lineage>
        <taxon>Bacteria</taxon>
        <taxon>Bacillati</taxon>
        <taxon>Actinomycetota</taxon>
        <taxon>Actinomycetes</taxon>
        <taxon>Geodermatophilales</taxon>
        <taxon>Geodermatophilaceae</taxon>
        <taxon>Modestobacter</taxon>
    </lineage>
</organism>
<protein>
    <submittedName>
        <fullName evidence="2">Uncharacterized protein</fullName>
    </submittedName>
</protein>
<feature type="transmembrane region" description="Helical" evidence="1">
    <location>
        <begin position="69"/>
        <end position="90"/>
    </location>
</feature>
<name>I4F0T7_MODI5</name>
<feature type="transmembrane region" description="Helical" evidence="1">
    <location>
        <begin position="121"/>
        <end position="140"/>
    </location>
</feature>
<keyword evidence="3" id="KW-1185">Reference proteome</keyword>
<sequence length="186" mass="18771">MALAAAGGSLSVSWSLWTAFSTSHDVAPRIAVLTILLLVAAVTVTLGGPDDDLDRTGALPWPPRRAAHLLAALIIMVLPLLATLLTGARFGPVGLVVRDAAGLLGLAALSAATIGPARSWFLPLGWTLAAIVFPLSGQAWQEALTWQSQPPGSAAATATASLLAVGGLVGYVVAGPPRCSPAEAAL</sequence>
<dbReference type="KEGG" id="mmar:MODMU_3846"/>
<evidence type="ECO:0000256" key="1">
    <source>
        <dbReference type="SAM" id="Phobius"/>
    </source>
</evidence>
<dbReference type="eggNOG" id="ENOG5033Y26">
    <property type="taxonomic scope" value="Bacteria"/>
</dbReference>
<reference evidence="2 3" key="1">
    <citation type="journal article" date="2012" name="J. Bacteriol.">
        <title>Genome Sequence of Radiation-Resistant Modestobacter marinus Strain BC501, a Representative Actinobacterium That Thrives on Calcareous Stone Surfaces.</title>
        <authorList>
            <person name="Normand P."/>
            <person name="Gury J."/>
            <person name="Pujic P."/>
            <person name="Chouaia B."/>
            <person name="Crotti E."/>
            <person name="Brusetti L."/>
            <person name="Daffonchio D."/>
            <person name="Vacherie B."/>
            <person name="Barbe V."/>
            <person name="Medigue C."/>
            <person name="Calteau A."/>
            <person name="Ghodhbane-Gtari F."/>
            <person name="Essoussi I."/>
            <person name="Nouioui I."/>
            <person name="Abbassi-Ghozzi I."/>
            <person name="Gtari M."/>
        </authorList>
    </citation>
    <scope>NUCLEOTIDE SEQUENCE [LARGE SCALE GENOMIC DNA]</scope>
    <source>
        <strain evidence="3">BC 501</strain>
    </source>
</reference>
<proteinExistence type="predicted"/>
<evidence type="ECO:0000313" key="3">
    <source>
        <dbReference type="Proteomes" id="UP000006461"/>
    </source>
</evidence>
<dbReference type="STRING" id="477641.MODMU_3846"/>
<keyword evidence="1" id="KW-0812">Transmembrane</keyword>
<keyword evidence="1" id="KW-0472">Membrane</keyword>
<dbReference type="EMBL" id="FO203431">
    <property type="protein sequence ID" value="CCH89250.1"/>
    <property type="molecule type" value="Genomic_DNA"/>
</dbReference>
<dbReference type="OrthoDB" id="3297019at2"/>
<feature type="transmembrane region" description="Helical" evidence="1">
    <location>
        <begin position="31"/>
        <end position="48"/>
    </location>
</feature>
<feature type="transmembrane region" description="Helical" evidence="1">
    <location>
        <begin position="96"/>
        <end position="114"/>
    </location>
</feature>
<feature type="transmembrane region" description="Helical" evidence="1">
    <location>
        <begin position="152"/>
        <end position="174"/>
    </location>
</feature>
<dbReference type="PATRIC" id="fig|477641.3.peg.3601"/>
<evidence type="ECO:0000313" key="2">
    <source>
        <dbReference type="EMBL" id="CCH89250.1"/>
    </source>
</evidence>